<sequence length="692" mass="77721">MSSAASRLEAIKNQVLYSGPATGKEDIARERANTSFDIDAMKNFWAGGAEAYDTLQKAYAMIKDDPEMIVQAPRNFHELTRDEHREFTMGQIYRTIQLTQDIKDPKMLDALRTAMIQYSESFSMRFYVHEFLFKGALNMFGTDEQKAEWLPKIEKCQVLGCFAMTELGHSSFLRGLETRATFDVERDEFVIESPTVTSTKWWIGMAAHTATHTVALCQTYIHGKNHGINWFIVPLHDRVNGDLVPGVVTGDIGAKYGRAGLDNGWIQFRGVRVPRTNILGKWVSVTRDGTFNPAPNPAVMYGTLIPERLSITTGCRIMMGQALLIASRYGVVRRQGAKNQQIMDYQSHCVNLMPGIAFQYVLRLTEQVFQDQFQNLTSNGKMDPKTYLENVGDMHAVSASIKAACTWFGSDVLESCRRACGGHAYSAYNSIGGIIQDWGVVTTGAGDNVVLLQQTGKYMLYGFKEVVEGRTARGSIDFLNNYSEWLAQDTCKVDDERDWLHPSVAADVLTWIIVKQLEVVATTIAGSQDSFQEAFNQNMLHIVRIAEVQCFTHLLKTFITAIDDLEKQQKGASNKFEHADIPTLKKLASLWGLHVLFKYMDFATMEGYLTASQARAIQSQYYKICMELRKDVIGLTDAWGVPDFIHKAPIGKYDGDIYPEYLKTLVDAPGCFGPPPYHSKYIKPLTDPSLNK</sequence>
<keyword evidence="8" id="KW-0276">Fatty acid metabolism</keyword>
<evidence type="ECO:0000313" key="19">
    <source>
        <dbReference type="Proteomes" id="UP001206595"/>
    </source>
</evidence>
<dbReference type="InterPro" id="IPR037069">
    <property type="entry name" value="AcylCoA_DH/ox_N_sf"/>
</dbReference>
<dbReference type="Gene3D" id="2.40.110.10">
    <property type="entry name" value="Butyryl-CoA Dehydrogenase, subunit A, domain 2"/>
    <property type="match status" value="1"/>
</dbReference>
<dbReference type="GO" id="GO:0005777">
    <property type="term" value="C:peroxisome"/>
    <property type="evidence" value="ECO:0007669"/>
    <property type="project" value="UniProtKB-SubCell"/>
</dbReference>
<dbReference type="SUPFAM" id="SSF47203">
    <property type="entry name" value="Acyl-CoA dehydrogenase C-terminal domain-like"/>
    <property type="match status" value="2"/>
</dbReference>
<evidence type="ECO:0000259" key="15">
    <source>
        <dbReference type="Pfam" id="PF02770"/>
    </source>
</evidence>
<dbReference type="Proteomes" id="UP001206595">
    <property type="component" value="Unassembled WGS sequence"/>
</dbReference>
<dbReference type="Gene3D" id="1.20.140.10">
    <property type="entry name" value="Butyryl-CoA Dehydrogenase, subunit A, domain 3"/>
    <property type="match status" value="2"/>
</dbReference>
<dbReference type="GO" id="GO:0055088">
    <property type="term" value="P:lipid homeostasis"/>
    <property type="evidence" value="ECO:0007669"/>
    <property type="project" value="TreeGrafter"/>
</dbReference>
<name>A0AAD5HC83_UMBRA</name>
<dbReference type="GeneID" id="75916232"/>
<evidence type="ECO:0000256" key="13">
    <source>
        <dbReference type="PIRSR" id="PIRSR000168-2"/>
    </source>
</evidence>
<dbReference type="InterPro" id="IPR009100">
    <property type="entry name" value="AcylCoA_DH/oxidase_NM_dom_sf"/>
</dbReference>
<dbReference type="Pfam" id="PF02770">
    <property type="entry name" value="Acyl-CoA_dh_M"/>
    <property type="match status" value="1"/>
</dbReference>
<keyword evidence="11" id="KW-0576">Peroxisome</keyword>
<dbReference type="GO" id="GO:0005504">
    <property type="term" value="F:fatty acid binding"/>
    <property type="evidence" value="ECO:0007669"/>
    <property type="project" value="TreeGrafter"/>
</dbReference>
<keyword evidence="10" id="KW-0443">Lipid metabolism</keyword>
<proteinExistence type="inferred from homology"/>
<evidence type="ECO:0000259" key="14">
    <source>
        <dbReference type="Pfam" id="PF01756"/>
    </source>
</evidence>
<keyword evidence="6 12" id="KW-0285">Flavoprotein</keyword>
<evidence type="ECO:0000259" key="16">
    <source>
        <dbReference type="Pfam" id="PF14749"/>
    </source>
</evidence>
<evidence type="ECO:0000256" key="2">
    <source>
        <dbReference type="ARBA" id="ARBA00001974"/>
    </source>
</evidence>
<protein>
    <recommendedName>
        <fullName evidence="12">Acyl-coenzyme A oxidase</fullName>
    </recommendedName>
</protein>
<evidence type="ECO:0000256" key="6">
    <source>
        <dbReference type="ARBA" id="ARBA00022630"/>
    </source>
</evidence>
<dbReference type="PANTHER" id="PTHR10909">
    <property type="entry name" value="ELECTRON TRANSPORT OXIDOREDUCTASE"/>
    <property type="match status" value="1"/>
</dbReference>
<evidence type="ECO:0000259" key="17">
    <source>
        <dbReference type="Pfam" id="PF22924"/>
    </source>
</evidence>
<keyword evidence="7 12" id="KW-0274">FAD</keyword>
<reference evidence="18" key="2">
    <citation type="journal article" date="2022" name="Proc. Natl. Acad. Sci. U.S.A.">
        <title>Diploid-dominant life cycles characterize the early evolution of Fungi.</title>
        <authorList>
            <person name="Amses K.R."/>
            <person name="Simmons D.R."/>
            <person name="Longcore J.E."/>
            <person name="Mondo S.J."/>
            <person name="Seto K."/>
            <person name="Jeronimo G.H."/>
            <person name="Bonds A.E."/>
            <person name="Quandt C.A."/>
            <person name="Davis W.J."/>
            <person name="Chang Y."/>
            <person name="Federici B.A."/>
            <person name="Kuo A."/>
            <person name="LaButti K."/>
            <person name="Pangilinan J."/>
            <person name="Andreopoulos W."/>
            <person name="Tritt A."/>
            <person name="Riley R."/>
            <person name="Hundley H."/>
            <person name="Johnson J."/>
            <person name="Lipzen A."/>
            <person name="Barry K."/>
            <person name="Lang B.F."/>
            <person name="Cuomo C.A."/>
            <person name="Buchler N.E."/>
            <person name="Grigoriev I.V."/>
            <person name="Spatafora J.W."/>
            <person name="Stajich J.E."/>
            <person name="James T.Y."/>
        </authorList>
    </citation>
    <scope>NUCLEOTIDE SEQUENCE</scope>
    <source>
        <strain evidence="18">AG</strain>
    </source>
</reference>
<dbReference type="InterPro" id="IPR006091">
    <property type="entry name" value="Acyl-CoA_Oxase/DH_mid-dom"/>
</dbReference>
<dbReference type="Pfam" id="PF14749">
    <property type="entry name" value="Acyl-CoA_ox_N"/>
    <property type="match status" value="1"/>
</dbReference>
<feature type="domain" description="Acyl-CoA oxidase C-terminal" evidence="14">
    <location>
        <begin position="502"/>
        <end position="686"/>
    </location>
</feature>
<evidence type="ECO:0000256" key="5">
    <source>
        <dbReference type="ARBA" id="ARBA00006288"/>
    </source>
</evidence>
<evidence type="ECO:0000256" key="8">
    <source>
        <dbReference type="ARBA" id="ARBA00022832"/>
    </source>
</evidence>
<dbReference type="AlphaFoldDB" id="A0AAD5HC83"/>
<evidence type="ECO:0000256" key="9">
    <source>
        <dbReference type="ARBA" id="ARBA00023002"/>
    </source>
</evidence>
<dbReference type="GO" id="GO:0033540">
    <property type="term" value="P:fatty acid beta-oxidation using acyl-CoA oxidase"/>
    <property type="evidence" value="ECO:0007669"/>
    <property type="project" value="TreeGrafter"/>
</dbReference>
<dbReference type="RefSeq" id="XP_051442295.1">
    <property type="nucleotide sequence ID" value="XM_051590889.1"/>
</dbReference>
<keyword evidence="9" id="KW-0560">Oxidoreductase</keyword>
<dbReference type="EMBL" id="MU620942">
    <property type="protein sequence ID" value="KAI8577291.1"/>
    <property type="molecule type" value="Genomic_DNA"/>
</dbReference>
<dbReference type="PIRSF" id="PIRSF000168">
    <property type="entry name" value="Acyl-CoA_oxidase"/>
    <property type="match status" value="1"/>
</dbReference>
<comment type="subcellular location">
    <subcellularLocation>
        <location evidence="3">Peroxisome</location>
    </subcellularLocation>
</comment>
<feature type="domain" description="Acyl-CoA oxidase/dehydrogenase middle" evidence="15">
    <location>
        <begin position="161"/>
        <end position="271"/>
    </location>
</feature>
<dbReference type="Pfam" id="PF01756">
    <property type="entry name" value="ACOX"/>
    <property type="match status" value="1"/>
</dbReference>
<dbReference type="GO" id="GO:0003997">
    <property type="term" value="F:acyl-CoA oxidase activity"/>
    <property type="evidence" value="ECO:0007669"/>
    <property type="project" value="UniProtKB-EC"/>
</dbReference>
<evidence type="ECO:0000256" key="3">
    <source>
        <dbReference type="ARBA" id="ARBA00004275"/>
    </source>
</evidence>
<dbReference type="InterPro" id="IPR002655">
    <property type="entry name" value="Acyl-CoA_oxidase_C"/>
</dbReference>
<gene>
    <name evidence="18" type="ORF">K450DRAFT_252477</name>
</gene>
<dbReference type="InterPro" id="IPR055060">
    <property type="entry name" value="ACOX_C_alpha1"/>
</dbReference>
<dbReference type="SUPFAM" id="SSF56645">
    <property type="entry name" value="Acyl-CoA dehydrogenase NM domain-like"/>
    <property type="match status" value="1"/>
</dbReference>
<evidence type="ECO:0000256" key="1">
    <source>
        <dbReference type="ARBA" id="ARBA00001201"/>
    </source>
</evidence>
<dbReference type="InterPro" id="IPR012258">
    <property type="entry name" value="Acyl-CoA_oxidase"/>
</dbReference>
<evidence type="ECO:0000256" key="7">
    <source>
        <dbReference type="ARBA" id="ARBA00022827"/>
    </source>
</evidence>
<feature type="binding site" evidence="13">
    <location>
        <position position="204"/>
    </location>
    <ligand>
        <name>FAD</name>
        <dbReference type="ChEBI" id="CHEBI:57692"/>
    </ligand>
</feature>
<dbReference type="InterPro" id="IPR029320">
    <property type="entry name" value="Acyl-CoA_ox_N"/>
</dbReference>
<accession>A0AAD5HC83</accession>
<evidence type="ECO:0000256" key="11">
    <source>
        <dbReference type="ARBA" id="ARBA00023140"/>
    </source>
</evidence>
<comment type="cofactor">
    <cofactor evidence="2">
        <name>FAD</name>
        <dbReference type="ChEBI" id="CHEBI:57692"/>
    </cofactor>
</comment>
<feature type="binding site" evidence="13">
    <location>
        <position position="165"/>
    </location>
    <ligand>
        <name>FAD</name>
        <dbReference type="ChEBI" id="CHEBI:57692"/>
    </ligand>
</feature>
<comment type="catalytic activity">
    <reaction evidence="1">
        <text>a 2,3-saturated acyl-CoA + O2 = a (2E)-enoyl-CoA + H2O2</text>
        <dbReference type="Rhea" id="RHEA:38959"/>
        <dbReference type="ChEBI" id="CHEBI:15379"/>
        <dbReference type="ChEBI" id="CHEBI:16240"/>
        <dbReference type="ChEBI" id="CHEBI:58856"/>
        <dbReference type="ChEBI" id="CHEBI:65111"/>
        <dbReference type="EC" id="1.3.3.6"/>
    </reaction>
</comment>
<keyword evidence="19" id="KW-1185">Reference proteome</keyword>
<dbReference type="Gene3D" id="1.10.540.10">
    <property type="entry name" value="Acyl-CoA dehydrogenase/oxidase, N-terminal domain"/>
    <property type="match status" value="1"/>
</dbReference>
<evidence type="ECO:0000256" key="10">
    <source>
        <dbReference type="ARBA" id="ARBA00023098"/>
    </source>
</evidence>
<dbReference type="FunFam" id="2.40.110.10:FF:000005">
    <property type="entry name" value="Acyl-coenzyme A oxidase"/>
    <property type="match status" value="1"/>
</dbReference>
<evidence type="ECO:0000313" key="18">
    <source>
        <dbReference type="EMBL" id="KAI8577291.1"/>
    </source>
</evidence>
<feature type="domain" description="Acyl-coenzyme A oxidase N-terminal" evidence="16">
    <location>
        <begin position="37"/>
        <end position="158"/>
    </location>
</feature>
<evidence type="ECO:0000256" key="12">
    <source>
        <dbReference type="PIRNR" id="PIRNR000168"/>
    </source>
</evidence>
<dbReference type="InterPro" id="IPR036250">
    <property type="entry name" value="AcylCo_DH-like_C"/>
</dbReference>
<dbReference type="GO" id="GO:0071949">
    <property type="term" value="F:FAD binding"/>
    <property type="evidence" value="ECO:0007669"/>
    <property type="project" value="InterPro"/>
</dbReference>
<evidence type="ECO:0000256" key="4">
    <source>
        <dbReference type="ARBA" id="ARBA00004846"/>
    </source>
</evidence>
<feature type="domain" description="Acyl-CoA oxidase C-alpha1" evidence="17">
    <location>
        <begin position="301"/>
        <end position="460"/>
    </location>
</feature>
<organism evidence="18 19">
    <name type="scientific">Umbelopsis ramanniana AG</name>
    <dbReference type="NCBI Taxonomy" id="1314678"/>
    <lineage>
        <taxon>Eukaryota</taxon>
        <taxon>Fungi</taxon>
        <taxon>Fungi incertae sedis</taxon>
        <taxon>Mucoromycota</taxon>
        <taxon>Mucoromycotina</taxon>
        <taxon>Umbelopsidomycetes</taxon>
        <taxon>Umbelopsidales</taxon>
        <taxon>Umbelopsidaceae</taxon>
        <taxon>Umbelopsis</taxon>
    </lineage>
</organism>
<comment type="similarity">
    <text evidence="5 12">Belongs to the acyl-CoA oxidase family.</text>
</comment>
<comment type="pathway">
    <text evidence="4">Lipid metabolism; peroxisomal fatty acid beta-oxidation.</text>
</comment>
<reference evidence="18" key="1">
    <citation type="submission" date="2021-06" db="EMBL/GenBank/DDBJ databases">
        <authorList>
            <consortium name="DOE Joint Genome Institute"/>
            <person name="Mondo S.J."/>
            <person name="Amses K.R."/>
            <person name="Simmons D.R."/>
            <person name="Longcore J.E."/>
            <person name="Seto K."/>
            <person name="Alves G.H."/>
            <person name="Bonds A.E."/>
            <person name="Quandt C.A."/>
            <person name="Davis W.J."/>
            <person name="Chang Y."/>
            <person name="Letcher P.M."/>
            <person name="Powell M.J."/>
            <person name="Kuo A."/>
            <person name="Labutti K."/>
            <person name="Pangilinan J."/>
            <person name="Andreopoulos W."/>
            <person name="Tritt A."/>
            <person name="Riley R."/>
            <person name="Hundley H."/>
            <person name="Johnson J."/>
            <person name="Lipzen A."/>
            <person name="Barry K."/>
            <person name="Berbee M.L."/>
            <person name="Buchler N.E."/>
            <person name="Grigoriev I.V."/>
            <person name="Spatafora J.W."/>
            <person name="Stajich J.E."/>
            <person name="James T.Y."/>
        </authorList>
    </citation>
    <scope>NUCLEOTIDE SEQUENCE</scope>
    <source>
        <strain evidence="18">AG</strain>
    </source>
</reference>
<comment type="caution">
    <text evidence="18">The sequence shown here is derived from an EMBL/GenBank/DDBJ whole genome shotgun (WGS) entry which is preliminary data.</text>
</comment>
<dbReference type="InterPro" id="IPR046373">
    <property type="entry name" value="Acyl-CoA_Oxase/DH_mid-dom_sf"/>
</dbReference>
<dbReference type="Pfam" id="PF22924">
    <property type="entry name" value="ACOX_C_alpha1"/>
    <property type="match status" value="1"/>
</dbReference>